<dbReference type="AlphaFoldDB" id="A0A427B7D3"/>
<evidence type="ECO:0000313" key="2">
    <source>
        <dbReference type="Proteomes" id="UP000287651"/>
    </source>
</evidence>
<reference evidence="1 2" key="1">
    <citation type="journal article" date="2014" name="Agronomy (Basel)">
        <title>A Draft Genome Sequence for Ensete ventricosum, the Drought-Tolerant Tree Against Hunger.</title>
        <authorList>
            <person name="Harrison J."/>
            <person name="Moore K.A."/>
            <person name="Paszkiewicz K."/>
            <person name="Jones T."/>
            <person name="Grant M."/>
            <person name="Ambacheew D."/>
            <person name="Muzemil S."/>
            <person name="Studholme D.J."/>
        </authorList>
    </citation>
    <scope>NUCLEOTIDE SEQUENCE [LARGE SCALE GENOMIC DNA]</scope>
</reference>
<sequence length="225" mass="24428">MIGLMMAERCVSGTIELMMVERRMVERCVSSTIELMMAERCVSGTIGLMMAERCVSGTIRLMMVKRYISGTIELMMAERCISGTIELMMVERCVSGTIGLMRPERCILGMRDAIRGSGLGVVTFGDTFPGGCPIAKGLRGAMDLNVLRKKPRMPGGKSALVAGSEGAQSEVEVIHMEASAKRPIGSPGHHYHIALLDRVHDSGRLVTHMGNQASLLEAELEKLKS</sequence>
<organism evidence="1 2">
    <name type="scientific">Ensete ventricosum</name>
    <name type="common">Abyssinian banana</name>
    <name type="synonym">Musa ensete</name>
    <dbReference type="NCBI Taxonomy" id="4639"/>
    <lineage>
        <taxon>Eukaryota</taxon>
        <taxon>Viridiplantae</taxon>
        <taxon>Streptophyta</taxon>
        <taxon>Embryophyta</taxon>
        <taxon>Tracheophyta</taxon>
        <taxon>Spermatophyta</taxon>
        <taxon>Magnoliopsida</taxon>
        <taxon>Liliopsida</taxon>
        <taxon>Zingiberales</taxon>
        <taxon>Musaceae</taxon>
        <taxon>Ensete</taxon>
    </lineage>
</organism>
<name>A0A427B7D3_ENSVE</name>
<dbReference type="EMBL" id="AMZH03000310">
    <property type="protein sequence ID" value="RRT84410.1"/>
    <property type="molecule type" value="Genomic_DNA"/>
</dbReference>
<proteinExistence type="predicted"/>
<evidence type="ECO:0000313" key="1">
    <source>
        <dbReference type="EMBL" id="RRT84410.1"/>
    </source>
</evidence>
<gene>
    <name evidence="1" type="ORF">B296_00005722</name>
</gene>
<accession>A0A427B7D3</accession>
<comment type="caution">
    <text evidence="1">The sequence shown here is derived from an EMBL/GenBank/DDBJ whole genome shotgun (WGS) entry which is preliminary data.</text>
</comment>
<protein>
    <submittedName>
        <fullName evidence="1">Uncharacterized protein</fullName>
    </submittedName>
</protein>
<dbReference type="Proteomes" id="UP000287651">
    <property type="component" value="Unassembled WGS sequence"/>
</dbReference>